<dbReference type="AlphaFoldDB" id="A0A7X6D067"/>
<evidence type="ECO:0000256" key="1">
    <source>
        <dbReference type="SAM" id="MobiDB-lite"/>
    </source>
</evidence>
<feature type="compositionally biased region" description="Acidic residues" evidence="1">
    <location>
        <begin position="76"/>
        <end position="86"/>
    </location>
</feature>
<feature type="compositionally biased region" description="Acidic residues" evidence="1">
    <location>
        <begin position="49"/>
        <end position="69"/>
    </location>
</feature>
<dbReference type="EMBL" id="JAAVJD010000051">
    <property type="protein sequence ID" value="NJQ05796.1"/>
    <property type="molecule type" value="Genomic_DNA"/>
</dbReference>
<feature type="signal peptide" evidence="2">
    <location>
        <begin position="1"/>
        <end position="25"/>
    </location>
</feature>
<evidence type="ECO:0000313" key="3">
    <source>
        <dbReference type="EMBL" id="NJQ05796.1"/>
    </source>
</evidence>
<proteinExistence type="predicted"/>
<evidence type="ECO:0008006" key="5">
    <source>
        <dbReference type="Google" id="ProtNLM"/>
    </source>
</evidence>
<sequence>MSSVRRVRRTATVSAVVCAALVLGACGGGDDSSTDDPIPGADQSATENNGEDDTDTEAPEEDTADDDADSDRPEIDLGDDFENIYEDESTGDAVKDAILRDSRGYFDAVDAAINHQDAAHPALSYYITGDALVSSIKLIEGMVGSGTVQTGKARIFGRDVTLLEDGAAAVSLCRDFSEVTDVDHATGKVTSAADASAEATIYYTRLELNDQGVWQTVEESGERRAAECSRPQARKHWLLHSGS</sequence>
<reference evidence="3 4" key="1">
    <citation type="submission" date="2020-03" db="EMBL/GenBank/DDBJ databases">
        <title>Draft genome of Streptomyces sp. ventii, isolated from the Axial Seamount in the Pacific Ocean, and resequencing of the two type strains Streptomyces lonarensis strain NCL 716 and Streptomyces bohaiensis strain 11A07.</title>
        <authorList>
            <person name="Loughran R.M."/>
            <person name="Pfannmuller K.M."/>
            <person name="Wasson B.J."/>
            <person name="Deadmond M.C."/>
            <person name="Paddock B.E."/>
            <person name="Koyack M.J."/>
            <person name="Gallegos D.A."/>
            <person name="Mitchell E.A."/>
            <person name="Ushijima B."/>
            <person name="Saw J.H."/>
            <person name="Mcphail K.L."/>
            <person name="Videau P."/>
        </authorList>
    </citation>
    <scope>NUCLEOTIDE SEQUENCE [LARGE SCALE GENOMIC DNA]</scope>
    <source>
        <strain evidence="3 4">NCL716</strain>
    </source>
</reference>
<gene>
    <name evidence="3" type="ORF">HCN56_09450</name>
</gene>
<dbReference type="PROSITE" id="PS51257">
    <property type="entry name" value="PROKAR_LIPOPROTEIN"/>
    <property type="match status" value="1"/>
</dbReference>
<comment type="caution">
    <text evidence="3">The sequence shown here is derived from an EMBL/GenBank/DDBJ whole genome shotgun (WGS) entry which is preliminary data.</text>
</comment>
<keyword evidence="4" id="KW-1185">Reference proteome</keyword>
<name>A0A7X6D067_9ACTN</name>
<accession>A0A7X6D067</accession>
<organism evidence="3 4">
    <name type="scientific">Streptomyces lonarensis</name>
    <dbReference type="NCBI Taxonomy" id="700599"/>
    <lineage>
        <taxon>Bacteria</taxon>
        <taxon>Bacillati</taxon>
        <taxon>Actinomycetota</taxon>
        <taxon>Actinomycetes</taxon>
        <taxon>Kitasatosporales</taxon>
        <taxon>Streptomycetaceae</taxon>
        <taxon>Streptomyces</taxon>
    </lineage>
</organism>
<feature type="region of interest" description="Disordered" evidence="1">
    <location>
        <begin position="26"/>
        <end position="86"/>
    </location>
</feature>
<feature type="chain" id="PRO_5031081096" description="Lipoprotein" evidence="2">
    <location>
        <begin position="26"/>
        <end position="243"/>
    </location>
</feature>
<evidence type="ECO:0000313" key="4">
    <source>
        <dbReference type="Proteomes" id="UP000578686"/>
    </source>
</evidence>
<evidence type="ECO:0000256" key="2">
    <source>
        <dbReference type="SAM" id="SignalP"/>
    </source>
</evidence>
<dbReference type="Proteomes" id="UP000578686">
    <property type="component" value="Unassembled WGS sequence"/>
</dbReference>
<keyword evidence="2" id="KW-0732">Signal</keyword>
<protein>
    <recommendedName>
        <fullName evidence="5">Lipoprotein</fullName>
    </recommendedName>
</protein>